<sequence>MNNNMIKFEREINKLQFKAANELSNSWMIYKQSLTISIIRHFLEKGDNKAALSWTDGILDCLEEDFSSEIEKHPRADDILRYICAIGIKSDSKYIYKKIIQSENNPMSEHRMRYRLLQQPE</sequence>
<dbReference type="AlphaFoldDB" id="A0A1N6N128"/>
<reference evidence="2" key="2">
    <citation type="submission" date="2016-12" db="EMBL/GenBank/DDBJ databases">
        <authorList>
            <person name="Song W.-J."/>
            <person name="Kurnit D.M."/>
        </authorList>
    </citation>
    <scope>NUCLEOTIDE SEQUENCE [LARGE SCALE GENOMIC DNA]</scope>
    <source>
        <strain evidence="2">HGB1681</strain>
    </source>
</reference>
<dbReference type="Proteomes" id="UP000196435">
    <property type="component" value="Unassembled WGS sequence"/>
</dbReference>
<keyword evidence="4" id="KW-1185">Reference proteome</keyword>
<reference evidence="3" key="1">
    <citation type="submission" date="2016-12" db="EMBL/GenBank/DDBJ databases">
        <authorList>
            <person name="Gaudriault S."/>
        </authorList>
    </citation>
    <scope>NUCLEOTIDE SEQUENCE [LARGE SCALE GENOMIC DNA]</scope>
    <source>
        <strain evidence="3">HGB1681 (deposited as PTA-6826 in the American Type Culture Collection)</strain>
    </source>
</reference>
<evidence type="ECO:0000313" key="4">
    <source>
        <dbReference type="Proteomes" id="UP000224871"/>
    </source>
</evidence>
<dbReference type="RefSeq" id="WP_086954120.1">
    <property type="nucleotide sequence ID" value="NZ_CAWNQC010000241.1"/>
</dbReference>
<dbReference type="OrthoDB" id="6445108at2"/>
<name>A0A1N6N128_9GAMM</name>
<gene>
    <name evidence="1" type="ORF">Xinn_02991</name>
    <name evidence="2" type="ORF">XIS1_850002</name>
</gene>
<organism evidence="2 3">
    <name type="scientific">Xenorhabdus innexi</name>
    <dbReference type="NCBI Taxonomy" id="290109"/>
    <lineage>
        <taxon>Bacteria</taxon>
        <taxon>Pseudomonadati</taxon>
        <taxon>Pseudomonadota</taxon>
        <taxon>Gammaproteobacteria</taxon>
        <taxon>Enterobacterales</taxon>
        <taxon>Morganellaceae</taxon>
        <taxon>Xenorhabdus</taxon>
    </lineage>
</organism>
<dbReference type="Proteomes" id="UP000224871">
    <property type="component" value="Unassembled WGS sequence"/>
</dbReference>
<proteinExistence type="predicted"/>
<evidence type="ECO:0000313" key="3">
    <source>
        <dbReference type="Proteomes" id="UP000196435"/>
    </source>
</evidence>
<protein>
    <submittedName>
        <fullName evidence="1">Integrase</fullName>
    </submittedName>
</protein>
<dbReference type="EMBL" id="NIBU01000043">
    <property type="protein sequence ID" value="PHM31150.1"/>
    <property type="molecule type" value="Genomic_DNA"/>
</dbReference>
<evidence type="ECO:0000313" key="2">
    <source>
        <dbReference type="EMBL" id="SIP74796.1"/>
    </source>
</evidence>
<accession>A0A1N6N128</accession>
<dbReference type="EMBL" id="FTLG01000231">
    <property type="protein sequence ID" value="SIP74796.1"/>
    <property type="molecule type" value="Genomic_DNA"/>
</dbReference>
<reference evidence="1 4" key="3">
    <citation type="journal article" date="2017" name="Nat. Microbiol.">
        <title>Natural product diversity associated with the nematode symbionts Photorhabdus and Xenorhabdus.</title>
        <authorList>
            <person name="Tobias N.J."/>
            <person name="Wolff H."/>
            <person name="Djahanschiri B."/>
            <person name="Grundmann F."/>
            <person name="Kronenwerth M."/>
            <person name="Shi Y.M."/>
            <person name="Simonyi S."/>
            <person name="Grun P."/>
            <person name="Shapiro-Ilan D."/>
            <person name="Pidot S.J."/>
            <person name="Stinear T.P."/>
            <person name="Ebersberger I."/>
            <person name="Bode H.B."/>
        </authorList>
    </citation>
    <scope>NUCLEOTIDE SEQUENCE [LARGE SCALE GENOMIC DNA]</scope>
    <source>
        <strain evidence="1 4">DSM 16336</strain>
    </source>
</reference>
<evidence type="ECO:0000313" key="1">
    <source>
        <dbReference type="EMBL" id="PHM31150.1"/>
    </source>
</evidence>